<evidence type="ECO:0000313" key="4">
    <source>
        <dbReference type="EMBL" id="CAL4791827.1"/>
    </source>
</evidence>
<dbReference type="InterPro" id="IPR006652">
    <property type="entry name" value="Kelch_1"/>
</dbReference>
<dbReference type="Gene3D" id="2.120.10.80">
    <property type="entry name" value="Kelch-type beta propeller"/>
    <property type="match status" value="1"/>
</dbReference>
<evidence type="ECO:0000313" key="2">
    <source>
        <dbReference type="EMBL" id="CAI4004515.1"/>
    </source>
</evidence>
<dbReference type="PANTHER" id="PTHR45632">
    <property type="entry name" value="LD33804P"/>
    <property type="match status" value="1"/>
</dbReference>
<dbReference type="OrthoDB" id="5946254at2759"/>
<dbReference type="EMBL" id="CAMXCT020003446">
    <property type="protein sequence ID" value="CAL1157890.1"/>
    <property type="molecule type" value="Genomic_DNA"/>
</dbReference>
<dbReference type="AlphaFoldDB" id="A0A9P1D7T8"/>
<dbReference type="Pfam" id="PF24681">
    <property type="entry name" value="Kelch_KLHDC2_KLHL20_DRC7"/>
    <property type="match status" value="1"/>
</dbReference>
<feature type="signal peptide" evidence="1">
    <location>
        <begin position="1"/>
        <end position="19"/>
    </location>
</feature>
<keyword evidence="5" id="KW-1185">Reference proteome</keyword>
<gene>
    <name evidence="2" type="ORF">C1SCF055_LOCUS30297</name>
</gene>
<reference evidence="3" key="2">
    <citation type="submission" date="2024-04" db="EMBL/GenBank/DDBJ databases">
        <authorList>
            <person name="Chen Y."/>
            <person name="Shah S."/>
            <person name="Dougan E. K."/>
            <person name="Thang M."/>
            <person name="Chan C."/>
        </authorList>
    </citation>
    <scope>NUCLEOTIDE SEQUENCE [LARGE SCALE GENOMIC DNA]</scope>
</reference>
<dbReference type="EMBL" id="CAMXCT010003446">
    <property type="protein sequence ID" value="CAI4004515.1"/>
    <property type="molecule type" value="Genomic_DNA"/>
</dbReference>
<sequence>MSLRMSRLALLALLHSAVSMRCPGSAAWVHASMEVEVLARAPCRQVVDELRARLDPKNKWRDPHNGGTYAMLADDEDVLEISRLTGNKQYTDKMTFTFNGSGATCSIYGCSESQVFSILDFSTNYCNLRNLYCGSEEGCKPVRYDFSTEEVRVTPSVGAGKDKSACIVDATEKTATFRSDAGDLWWELLPAMNRPYTHAAAAALGGHVYVFGGLSFGHVLDQAQRYSHGQWECLDPMPTPRFECTATATNGRIYVVGGSNICGEALCCMESYDASSGQWRQLPDMRQARYGCAAAALKGRVFVFGGHGHWENLCDAECYDAELDRWFPLQAMAEPRSHCGAATAGGRIYVFGGHKNGQDIMSIECLDPDTLTWEVAAQMPKARSHCMTATVQS</sequence>
<dbReference type="Proteomes" id="UP001152797">
    <property type="component" value="Unassembled WGS sequence"/>
</dbReference>
<dbReference type="InterPro" id="IPR015915">
    <property type="entry name" value="Kelch-typ_b-propeller"/>
</dbReference>
<keyword evidence="1" id="KW-0732">Signal</keyword>
<evidence type="ECO:0000256" key="1">
    <source>
        <dbReference type="SAM" id="SignalP"/>
    </source>
</evidence>
<comment type="caution">
    <text evidence="2">The sequence shown here is derived from an EMBL/GenBank/DDBJ whole genome shotgun (WGS) entry which is preliminary data.</text>
</comment>
<proteinExistence type="predicted"/>
<dbReference type="SMART" id="SM00612">
    <property type="entry name" value="Kelch"/>
    <property type="match status" value="4"/>
</dbReference>
<evidence type="ECO:0000313" key="3">
    <source>
        <dbReference type="EMBL" id="CAL1157890.1"/>
    </source>
</evidence>
<dbReference type="EMBL" id="CAMXCT030003446">
    <property type="protein sequence ID" value="CAL4791827.1"/>
    <property type="molecule type" value="Genomic_DNA"/>
</dbReference>
<feature type="chain" id="PRO_5043271247" evidence="1">
    <location>
        <begin position="20"/>
        <end position="393"/>
    </location>
</feature>
<reference evidence="2" key="1">
    <citation type="submission" date="2022-10" db="EMBL/GenBank/DDBJ databases">
        <authorList>
            <person name="Chen Y."/>
            <person name="Dougan E. K."/>
            <person name="Chan C."/>
            <person name="Rhodes N."/>
            <person name="Thang M."/>
        </authorList>
    </citation>
    <scope>NUCLEOTIDE SEQUENCE</scope>
</reference>
<dbReference type="PANTHER" id="PTHR45632:SF5">
    <property type="entry name" value="KELCH-LIKE PROTEIN 22"/>
    <property type="match status" value="1"/>
</dbReference>
<evidence type="ECO:0000313" key="5">
    <source>
        <dbReference type="Proteomes" id="UP001152797"/>
    </source>
</evidence>
<protein>
    <submittedName>
        <fullName evidence="4">Kelch-like protein 8</fullName>
    </submittedName>
</protein>
<name>A0A9P1D7T8_9DINO</name>
<dbReference type="SUPFAM" id="SSF117281">
    <property type="entry name" value="Kelch motif"/>
    <property type="match status" value="1"/>
</dbReference>
<organism evidence="2">
    <name type="scientific">Cladocopium goreaui</name>
    <dbReference type="NCBI Taxonomy" id="2562237"/>
    <lineage>
        <taxon>Eukaryota</taxon>
        <taxon>Sar</taxon>
        <taxon>Alveolata</taxon>
        <taxon>Dinophyceae</taxon>
        <taxon>Suessiales</taxon>
        <taxon>Symbiodiniaceae</taxon>
        <taxon>Cladocopium</taxon>
    </lineage>
</organism>
<accession>A0A9P1D7T8</accession>